<comment type="caution">
    <text evidence="1">The sequence shown here is derived from an EMBL/GenBank/DDBJ whole genome shotgun (WGS) entry which is preliminary data.</text>
</comment>
<sequence length="108" mass="12197">MEYTALAILSTIPKDPNIDKLEEPTETAKETAKPAKEPAEPAKDTTKNATLKERPPELFALSQDFEEDPVFSFLHYIVTIIRDYRAQDICQNTVMYEDMSSTVSEEPG</sequence>
<evidence type="ECO:0000313" key="1">
    <source>
        <dbReference type="EMBL" id="KAJ9090290.1"/>
    </source>
</evidence>
<protein>
    <submittedName>
        <fullName evidence="1">Uncharacterized protein</fullName>
    </submittedName>
</protein>
<gene>
    <name evidence="1" type="ORF">DSO57_1004195</name>
</gene>
<reference evidence="1" key="1">
    <citation type="submission" date="2022-04" db="EMBL/GenBank/DDBJ databases">
        <title>Genome of the entomopathogenic fungus Entomophthora muscae.</title>
        <authorList>
            <person name="Elya C."/>
            <person name="Lovett B.R."/>
            <person name="Lee E."/>
            <person name="Macias A.M."/>
            <person name="Hajek A.E."/>
            <person name="De Bivort B.L."/>
            <person name="Kasson M.T."/>
            <person name="De Fine Licht H.H."/>
            <person name="Stajich J.E."/>
        </authorList>
    </citation>
    <scope>NUCLEOTIDE SEQUENCE</scope>
    <source>
        <strain evidence="1">Berkeley</strain>
    </source>
</reference>
<dbReference type="Proteomes" id="UP001165960">
    <property type="component" value="Unassembled WGS sequence"/>
</dbReference>
<proteinExistence type="predicted"/>
<organism evidence="1 2">
    <name type="scientific">Entomophthora muscae</name>
    <dbReference type="NCBI Taxonomy" id="34485"/>
    <lineage>
        <taxon>Eukaryota</taxon>
        <taxon>Fungi</taxon>
        <taxon>Fungi incertae sedis</taxon>
        <taxon>Zoopagomycota</taxon>
        <taxon>Entomophthoromycotina</taxon>
        <taxon>Entomophthoromycetes</taxon>
        <taxon>Entomophthorales</taxon>
        <taxon>Entomophthoraceae</taxon>
        <taxon>Entomophthora</taxon>
    </lineage>
</organism>
<dbReference type="EMBL" id="QTSX02000010">
    <property type="protein sequence ID" value="KAJ9090290.1"/>
    <property type="molecule type" value="Genomic_DNA"/>
</dbReference>
<accession>A0ACC2UTS9</accession>
<keyword evidence="2" id="KW-1185">Reference proteome</keyword>
<evidence type="ECO:0000313" key="2">
    <source>
        <dbReference type="Proteomes" id="UP001165960"/>
    </source>
</evidence>
<name>A0ACC2UTS9_9FUNG</name>